<dbReference type="Pfam" id="PF07721">
    <property type="entry name" value="TPR_4"/>
    <property type="match status" value="1"/>
</dbReference>
<feature type="transmembrane region" description="Helical" evidence="2">
    <location>
        <begin position="414"/>
        <end position="439"/>
    </location>
</feature>
<sequence>MNKRRLVLLSFLQLAALVFLAVNAAAFKINPELYDQNVDYSGVRLHYMDENGFREYHDQNVSFWYKAEMFLPEDGHLFGLSPLNPVAEVRVTLKNIKGRFQMTRAHKWEGFEPSGDDVVQDVNNLVISTRLGIISFLGNVMASPPAVIERMNSNFIPFSTITVYVPKTRKILDVYKAPRTFRLADHTYLFVSYTYVGIIYVNETVKLLIHIGLSLLVLLLVATILRFYDRIPRFNFRSKHLLLIVLLSLALMVQLAFIAPNPGSIVYKTKNGVFTYGGSSVQHYLKFITGLTGSVDALILDDDLWCVNYDYRTDRNLYLLTQSAERVYMTESIVKAGKPCVTESLSFFGKKLRVVPDAEELLHQAQARYRLNYPWKAFWGVNRRLIYLLFLAVSFFSMGFLITKAFEVSKAWEWLLFAVTGFLFAAVIQFLNLTTGFMAGLPVTYHGTSSLPLTMSAKIVSFFSQAHNIRMLILILGGLFVFIFNNTIRAKVSIRVFLLPVLVLGLMLAAPLTEYSSKSFLLAFACGECGFAYKGKLMAFDAVKIYAAMRSNTEVAALASFDDVDSYNLGKLLIDQQRIEEAVEVFEEYVASYPDSPNYVEVLKTLAGLYGQLYRYEENERYLVLAMANTPKEAERVELARQVHGMYVGKNRMGEAAELMEQQLERVTEEKSKPPLLLLLAQDYVALGRHAEAREVLHRVLENVETSPSNVEKARDLLGQLKQERET</sequence>
<evidence type="ECO:0000313" key="3">
    <source>
        <dbReference type="EMBL" id="HIH16499.1"/>
    </source>
</evidence>
<dbReference type="Proteomes" id="UP000564964">
    <property type="component" value="Unassembled WGS sequence"/>
</dbReference>
<gene>
    <name evidence="3" type="ORF">HA252_03795</name>
</gene>
<dbReference type="Pfam" id="PF13174">
    <property type="entry name" value="TPR_6"/>
    <property type="match status" value="1"/>
</dbReference>
<evidence type="ECO:0000313" key="4">
    <source>
        <dbReference type="Proteomes" id="UP000564964"/>
    </source>
</evidence>
<dbReference type="EMBL" id="DUGH01000094">
    <property type="protein sequence ID" value="HIH16499.1"/>
    <property type="molecule type" value="Genomic_DNA"/>
</dbReference>
<feature type="region of interest" description="Disordered" evidence="1">
    <location>
        <begin position="708"/>
        <end position="727"/>
    </location>
</feature>
<protein>
    <submittedName>
        <fullName evidence="3">Tetratricopeptide repeat protein</fullName>
    </submittedName>
</protein>
<feature type="compositionally biased region" description="Basic and acidic residues" evidence="1">
    <location>
        <begin position="712"/>
        <end position="727"/>
    </location>
</feature>
<accession>A0A7J4JIR3</accession>
<keyword evidence="2" id="KW-0812">Transmembrane</keyword>
<feature type="transmembrane region" description="Helical" evidence="2">
    <location>
        <begin position="496"/>
        <end position="513"/>
    </location>
</feature>
<name>A0A7J4JIR3_9ARCH</name>
<keyword evidence="2" id="KW-1133">Transmembrane helix</keyword>
<feature type="transmembrane region" description="Helical" evidence="2">
    <location>
        <begin position="207"/>
        <end position="228"/>
    </location>
</feature>
<dbReference type="InterPro" id="IPR011990">
    <property type="entry name" value="TPR-like_helical_dom_sf"/>
</dbReference>
<dbReference type="Gene3D" id="1.25.40.10">
    <property type="entry name" value="Tetratricopeptide repeat domain"/>
    <property type="match status" value="1"/>
</dbReference>
<keyword evidence="2" id="KW-0472">Membrane</keyword>
<feature type="transmembrane region" description="Helical" evidence="2">
    <location>
        <begin position="459"/>
        <end position="484"/>
    </location>
</feature>
<dbReference type="InterPro" id="IPR019734">
    <property type="entry name" value="TPR_rpt"/>
</dbReference>
<dbReference type="InterPro" id="IPR011717">
    <property type="entry name" value="TPR-4"/>
</dbReference>
<dbReference type="SUPFAM" id="SSF48452">
    <property type="entry name" value="TPR-like"/>
    <property type="match status" value="1"/>
</dbReference>
<feature type="transmembrane region" description="Helical" evidence="2">
    <location>
        <begin position="240"/>
        <end position="259"/>
    </location>
</feature>
<evidence type="ECO:0000256" key="1">
    <source>
        <dbReference type="SAM" id="MobiDB-lite"/>
    </source>
</evidence>
<reference evidence="4" key="1">
    <citation type="journal article" date="2020" name="bioRxiv">
        <title>A rank-normalized archaeal taxonomy based on genome phylogeny resolves widespread incomplete and uneven classifications.</title>
        <authorList>
            <person name="Rinke C."/>
            <person name="Chuvochina M."/>
            <person name="Mussig A.J."/>
            <person name="Chaumeil P.-A."/>
            <person name="Waite D.W."/>
            <person name="Whitman W.B."/>
            <person name="Parks D.H."/>
            <person name="Hugenholtz P."/>
        </authorList>
    </citation>
    <scope>NUCLEOTIDE SEQUENCE [LARGE SCALE GENOMIC DNA]</scope>
</reference>
<dbReference type="AlphaFoldDB" id="A0A7J4JIR3"/>
<feature type="transmembrane region" description="Helical" evidence="2">
    <location>
        <begin position="385"/>
        <end position="402"/>
    </location>
</feature>
<comment type="caution">
    <text evidence="3">The sequence shown here is derived from an EMBL/GenBank/DDBJ whole genome shotgun (WGS) entry which is preliminary data.</text>
</comment>
<evidence type="ECO:0000256" key="2">
    <source>
        <dbReference type="SAM" id="Phobius"/>
    </source>
</evidence>
<proteinExistence type="predicted"/>
<organism evidence="3 4">
    <name type="scientific">Candidatus Iainarchaeum sp</name>
    <dbReference type="NCBI Taxonomy" id="3101447"/>
    <lineage>
        <taxon>Archaea</taxon>
        <taxon>Candidatus Iainarchaeota</taxon>
        <taxon>Candidatus Iainarchaeia</taxon>
        <taxon>Candidatus Iainarchaeales</taxon>
        <taxon>Candidatus Iainarchaeaceae</taxon>
        <taxon>Candidatus Iainarchaeum</taxon>
    </lineage>
</organism>
<dbReference type="GO" id="GO:0042802">
    <property type="term" value="F:identical protein binding"/>
    <property type="evidence" value="ECO:0007669"/>
    <property type="project" value="InterPro"/>
</dbReference>